<keyword evidence="5 7" id="KW-1133">Transmembrane helix</keyword>
<feature type="transmembrane region" description="Helical" evidence="7">
    <location>
        <begin position="130"/>
        <end position="152"/>
    </location>
</feature>
<dbReference type="PANTHER" id="PTHR30506:SF3">
    <property type="entry name" value="UPF0126 INNER MEMBRANE PROTEIN YADS-RELATED"/>
    <property type="match status" value="1"/>
</dbReference>
<dbReference type="AlphaFoldDB" id="A0A143DD83"/>
<evidence type="ECO:0000256" key="7">
    <source>
        <dbReference type="SAM" id="Phobius"/>
    </source>
</evidence>
<keyword evidence="10" id="KW-1185">Reference proteome</keyword>
<keyword evidence="3" id="KW-1003">Cell membrane</keyword>
<feature type="transmembrane region" description="Helical" evidence="7">
    <location>
        <begin position="45"/>
        <end position="66"/>
    </location>
</feature>
<comment type="subcellular location">
    <subcellularLocation>
        <location evidence="1">Cell membrane</location>
        <topology evidence="1">Multi-pass membrane protein</topology>
    </subcellularLocation>
</comment>
<feature type="domain" description="Glycine transporter" evidence="8">
    <location>
        <begin position="21"/>
        <end position="95"/>
    </location>
</feature>
<feature type="transmembrane region" description="Helical" evidence="7">
    <location>
        <begin position="18"/>
        <end position="38"/>
    </location>
</feature>
<reference evidence="9 10" key="1">
    <citation type="submission" date="2016-02" db="EMBL/GenBank/DDBJ databases">
        <title>Complete Genome of H5569, the type strain of the newly described species Haematospirillium jordaniae.</title>
        <authorList>
            <person name="Nicholson A.C."/>
            <person name="Humrighouse B.W."/>
            <person name="Loparov V."/>
            <person name="McQuiston J.R."/>
        </authorList>
    </citation>
    <scope>NUCLEOTIDE SEQUENCE [LARGE SCALE GENOMIC DNA]</scope>
    <source>
        <strain evidence="9 10">H5569</strain>
    </source>
</reference>
<dbReference type="EMBL" id="CP014525">
    <property type="protein sequence ID" value="AMW34694.1"/>
    <property type="molecule type" value="Genomic_DNA"/>
</dbReference>
<feature type="transmembrane region" description="Helical" evidence="7">
    <location>
        <begin position="72"/>
        <end position="93"/>
    </location>
</feature>
<sequence>MYSHAVPYPVREAVLLDALGIVDLAAVAVFAITGALVAARREMDLLGFILVGTVTGIGGGTLRDLALGVQPVFWVSSPGYLVVCIVAAGMTYWMARFLDSRYSALLWADAVGLALYSVIGAFKAELFNAAPVVCVTMGMMTAAFGGLMRDIICGERSLLFNPEIYATAALAGSVAFVASAGLDIPVEARALAGFFVALALRAGAILYGWTLPKYVHPEPPPRPGEGVDRG</sequence>
<dbReference type="OrthoDB" id="9791874at2"/>
<comment type="similarity">
    <text evidence="2">Belongs to the UPF0126 family.</text>
</comment>
<evidence type="ECO:0000256" key="6">
    <source>
        <dbReference type="ARBA" id="ARBA00023136"/>
    </source>
</evidence>
<keyword evidence="4 7" id="KW-0812">Transmembrane</keyword>
<organism evidence="9 10">
    <name type="scientific">Haematospirillum jordaniae</name>
    <dbReference type="NCBI Taxonomy" id="1549855"/>
    <lineage>
        <taxon>Bacteria</taxon>
        <taxon>Pseudomonadati</taxon>
        <taxon>Pseudomonadota</taxon>
        <taxon>Alphaproteobacteria</taxon>
        <taxon>Rhodospirillales</taxon>
        <taxon>Novispirillaceae</taxon>
        <taxon>Haematospirillum</taxon>
    </lineage>
</organism>
<dbReference type="Proteomes" id="UP000076066">
    <property type="component" value="Chromosome"/>
</dbReference>
<dbReference type="InterPro" id="IPR005115">
    <property type="entry name" value="Gly_transporter"/>
</dbReference>
<evidence type="ECO:0000256" key="5">
    <source>
        <dbReference type="ARBA" id="ARBA00022989"/>
    </source>
</evidence>
<dbReference type="STRING" id="1549855.AY555_05325"/>
<evidence type="ECO:0000256" key="1">
    <source>
        <dbReference type="ARBA" id="ARBA00004651"/>
    </source>
</evidence>
<evidence type="ECO:0000256" key="4">
    <source>
        <dbReference type="ARBA" id="ARBA00022692"/>
    </source>
</evidence>
<protein>
    <recommendedName>
        <fullName evidence="8">Glycine transporter domain-containing protein</fullName>
    </recommendedName>
</protein>
<dbReference type="PANTHER" id="PTHR30506">
    <property type="entry name" value="INNER MEMBRANE PROTEIN"/>
    <property type="match status" value="1"/>
</dbReference>
<evidence type="ECO:0000256" key="3">
    <source>
        <dbReference type="ARBA" id="ARBA00022475"/>
    </source>
</evidence>
<proteinExistence type="inferred from homology"/>
<feature type="transmembrane region" description="Helical" evidence="7">
    <location>
        <begin position="105"/>
        <end position="124"/>
    </location>
</feature>
<gene>
    <name evidence="9" type="ORF">AY555_05325</name>
</gene>
<feature type="transmembrane region" description="Helical" evidence="7">
    <location>
        <begin position="188"/>
        <end position="209"/>
    </location>
</feature>
<evidence type="ECO:0000313" key="9">
    <source>
        <dbReference type="EMBL" id="AMW34694.1"/>
    </source>
</evidence>
<feature type="transmembrane region" description="Helical" evidence="7">
    <location>
        <begin position="164"/>
        <end position="182"/>
    </location>
</feature>
<dbReference type="GeneID" id="53316573"/>
<evidence type="ECO:0000256" key="2">
    <source>
        <dbReference type="ARBA" id="ARBA00008193"/>
    </source>
</evidence>
<name>A0A143DD83_9PROT</name>
<dbReference type="RefSeq" id="WP_066134375.1">
    <property type="nucleotide sequence ID" value="NZ_CP014525.1"/>
</dbReference>
<feature type="domain" description="Glycine transporter" evidence="8">
    <location>
        <begin position="106"/>
        <end position="178"/>
    </location>
</feature>
<dbReference type="KEGG" id="hjo:AY555_05325"/>
<evidence type="ECO:0000259" key="8">
    <source>
        <dbReference type="Pfam" id="PF03458"/>
    </source>
</evidence>
<keyword evidence="6 7" id="KW-0472">Membrane</keyword>
<accession>A0A143DD83</accession>
<evidence type="ECO:0000313" key="10">
    <source>
        <dbReference type="Proteomes" id="UP000076066"/>
    </source>
</evidence>
<dbReference type="GO" id="GO:0005886">
    <property type="term" value="C:plasma membrane"/>
    <property type="evidence" value="ECO:0007669"/>
    <property type="project" value="UniProtKB-SubCell"/>
</dbReference>
<dbReference type="Pfam" id="PF03458">
    <property type="entry name" value="Gly_transporter"/>
    <property type="match status" value="2"/>
</dbReference>